<dbReference type="EMBL" id="JADYTN010000018">
    <property type="protein sequence ID" value="MCF2564182.1"/>
    <property type="molecule type" value="Genomic_DNA"/>
</dbReference>
<name>A0ABS9CIR3_9BACT</name>
<sequence length="415" mass="48962">MQPLKISLLGNYYDCQLYRGRLYLWTFEGELRIYDWDQIVEKVIERNGDWLTFLYGFKDGRYLYNSKTKRLFEDKEIKEIVIRRYSTSCRRKHVLTEKDVEDCLIGRQSSPSSSLPIDTEIYNSVLYYSTEKGLFSATAHRPKSEKYKVSTKPRKLWDARVLTITANDYPQMAISAGSDGLYEFRPGIEHRIPVLQEIEPQLYRVSERFSLFSNYMYESIFSSSRNGNSYISMFKLDRNNNSFYRVYEKEVEERSFALDSLKDKANLSWGIRDKIYQASGDKLRVLRFNKWSEYSKDDRLSDLGVVNLKNSSRQIKGGAASFGNILEYEDRLVVIMSDNKCFEIPNEVTRWRIYPRSINYLNQLHVILEDRVDFYSFNHDSNVNQSEKLNGIEYYVPNSASARRIYSDVFDDLFV</sequence>
<dbReference type="Proteomes" id="UP001200470">
    <property type="component" value="Unassembled WGS sequence"/>
</dbReference>
<comment type="caution">
    <text evidence="1">The sequence shown here is derived from an EMBL/GenBank/DDBJ whole genome shotgun (WGS) entry which is preliminary data.</text>
</comment>
<gene>
    <name evidence="1" type="ORF">I6E12_08665</name>
</gene>
<dbReference type="RefSeq" id="WP_301638297.1">
    <property type="nucleotide sequence ID" value="NZ_JADYTN010000018.1"/>
</dbReference>
<protein>
    <submittedName>
        <fullName evidence="1">Uncharacterized protein</fullName>
    </submittedName>
</protein>
<keyword evidence="2" id="KW-1185">Reference proteome</keyword>
<organism evidence="1 2">
    <name type="scientific">Xylanibacter brevis</name>
    <dbReference type="NCBI Taxonomy" id="83231"/>
    <lineage>
        <taxon>Bacteria</taxon>
        <taxon>Pseudomonadati</taxon>
        <taxon>Bacteroidota</taxon>
        <taxon>Bacteroidia</taxon>
        <taxon>Bacteroidales</taxon>
        <taxon>Prevotellaceae</taxon>
        <taxon>Xylanibacter</taxon>
    </lineage>
</organism>
<accession>A0ABS9CIR3</accession>
<evidence type="ECO:0000313" key="2">
    <source>
        <dbReference type="Proteomes" id="UP001200470"/>
    </source>
</evidence>
<evidence type="ECO:0000313" key="1">
    <source>
        <dbReference type="EMBL" id="MCF2564182.1"/>
    </source>
</evidence>
<proteinExistence type="predicted"/>
<reference evidence="1 2" key="1">
    <citation type="submission" date="2020-12" db="EMBL/GenBank/DDBJ databases">
        <title>Whole genome sequences of gut porcine anaerobes.</title>
        <authorList>
            <person name="Kubasova T."/>
            <person name="Jahodarova E."/>
            <person name="Rychlik I."/>
        </authorList>
    </citation>
    <scope>NUCLEOTIDE SEQUENCE [LARGE SCALE GENOMIC DNA]</scope>
    <source>
        <strain evidence="1 2">An925</strain>
    </source>
</reference>